<reference evidence="11" key="1">
    <citation type="submission" date="2017-12" db="EMBL/GenBank/DDBJ databases">
        <title>The complete mitochondrial genome of Phiolomycus bilineatus.</title>
        <authorList>
            <person name="Yang T."/>
            <person name="Xu G."/>
            <person name="Shen H."/>
            <person name="Gu B."/>
        </authorList>
    </citation>
    <scope>NUCLEOTIDE SEQUENCE</scope>
    <source>
        <tissue evidence="11">Muscular tissue</tissue>
    </source>
</reference>
<feature type="transmembrane region" description="Helical" evidence="8">
    <location>
        <begin position="294"/>
        <end position="316"/>
    </location>
</feature>
<feature type="transmembrane region" description="Helical" evidence="8">
    <location>
        <begin position="371"/>
        <end position="393"/>
    </location>
</feature>
<feature type="transmembrane region" description="Helical" evidence="8">
    <location>
        <begin position="206"/>
        <end position="226"/>
    </location>
</feature>
<feature type="transmembrane region" description="Helical" evidence="8">
    <location>
        <begin position="110"/>
        <end position="130"/>
    </location>
</feature>
<feature type="transmembrane region" description="Helical" evidence="8">
    <location>
        <begin position="12"/>
        <end position="36"/>
    </location>
</feature>
<evidence type="ECO:0000313" key="11">
    <source>
        <dbReference type="EMBL" id="AWX92085.1"/>
    </source>
</evidence>
<dbReference type="GO" id="GO:0008137">
    <property type="term" value="F:NADH dehydrogenase (ubiquinone) activity"/>
    <property type="evidence" value="ECO:0007669"/>
    <property type="project" value="UniProtKB-EC"/>
</dbReference>
<keyword evidence="4 8" id="KW-0812">Transmembrane</keyword>
<dbReference type="GO" id="GO:0042773">
    <property type="term" value="P:ATP synthesis coupled electron transport"/>
    <property type="evidence" value="ECO:0007669"/>
    <property type="project" value="InterPro"/>
</dbReference>
<feature type="transmembrane region" description="Helical" evidence="8">
    <location>
        <begin position="446"/>
        <end position="464"/>
    </location>
</feature>
<feature type="transmembrane region" description="Helical" evidence="8">
    <location>
        <begin position="414"/>
        <end position="434"/>
    </location>
</feature>
<dbReference type="Pfam" id="PF00361">
    <property type="entry name" value="Proton_antipo_M"/>
    <property type="match status" value="1"/>
</dbReference>
<dbReference type="InterPro" id="IPR001750">
    <property type="entry name" value="ND/Mrp_TM"/>
</dbReference>
<feature type="domain" description="NADH:quinone oxidoreductase/Mrp antiporter transmembrane" evidence="9">
    <location>
        <begin position="106"/>
        <end position="376"/>
    </location>
</feature>
<gene>
    <name evidence="11" type="primary">ND5</name>
</gene>
<comment type="catalytic activity">
    <reaction evidence="7 8">
        <text>a ubiquinone + NADH + 5 H(+)(in) = a ubiquinol + NAD(+) + 4 H(+)(out)</text>
        <dbReference type="Rhea" id="RHEA:29091"/>
        <dbReference type="Rhea" id="RHEA-COMP:9565"/>
        <dbReference type="Rhea" id="RHEA-COMP:9566"/>
        <dbReference type="ChEBI" id="CHEBI:15378"/>
        <dbReference type="ChEBI" id="CHEBI:16389"/>
        <dbReference type="ChEBI" id="CHEBI:17976"/>
        <dbReference type="ChEBI" id="CHEBI:57540"/>
        <dbReference type="ChEBI" id="CHEBI:57945"/>
        <dbReference type="EC" id="7.1.1.2"/>
    </reaction>
</comment>
<dbReference type="EC" id="7.1.1.2" evidence="2 8"/>
<name>A0A344AZ03_9EUPU</name>
<dbReference type="InterPro" id="IPR001516">
    <property type="entry name" value="Proton_antipo_N"/>
</dbReference>
<protein>
    <recommendedName>
        <fullName evidence="3 8">NADH-ubiquinone oxidoreductase chain 5</fullName>
        <ecNumber evidence="2 8">7.1.1.2</ecNumber>
    </recommendedName>
</protein>
<comment type="function">
    <text evidence="8">Core subunit of the mitochondrial membrane respiratory chain NADH dehydrogenase (Complex I) which catalyzes electron transfer from NADH through the respiratory chain, using ubiquinone as an electron acceptor. Essential for the catalytic activity and assembly of complex I.</text>
</comment>
<proteinExistence type="inferred from homology"/>
<comment type="subcellular location">
    <subcellularLocation>
        <location evidence="1">Membrane</location>
        <topology evidence="1">Multi-pass membrane protein</topology>
    </subcellularLocation>
</comment>
<keyword evidence="8" id="KW-0830">Ubiquinone</keyword>
<evidence type="ECO:0000256" key="2">
    <source>
        <dbReference type="ARBA" id="ARBA00012944"/>
    </source>
</evidence>
<evidence type="ECO:0000256" key="3">
    <source>
        <dbReference type="ARBA" id="ARBA00021096"/>
    </source>
</evidence>
<feature type="transmembrane region" description="Helical" evidence="8">
    <location>
        <begin position="328"/>
        <end position="351"/>
    </location>
</feature>
<keyword evidence="5 8" id="KW-1133">Transmembrane helix</keyword>
<keyword evidence="8" id="KW-0520">NAD</keyword>
<comment type="similarity">
    <text evidence="8">Belongs to the complex I subunit 5 family.</text>
</comment>
<dbReference type="GO" id="GO:0016020">
    <property type="term" value="C:membrane"/>
    <property type="evidence" value="ECO:0007669"/>
    <property type="project" value="UniProtKB-SubCell"/>
</dbReference>
<dbReference type="PANTHER" id="PTHR42829">
    <property type="entry name" value="NADH-UBIQUINONE OXIDOREDUCTASE CHAIN 5"/>
    <property type="match status" value="1"/>
</dbReference>
<keyword evidence="8" id="KW-0813">Transport</keyword>
<dbReference type="PRINTS" id="PR01434">
    <property type="entry name" value="NADHDHGNASE5"/>
</dbReference>
<evidence type="ECO:0000256" key="8">
    <source>
        <dbReference type="RuleBase" id="RU003404"/>
    </source>
</evidence>
<feature type="transmembrane region" description="Helical" evidence="8">
    <location>
        <begin position="519"/>
        <end position="540"/>
    </location>
</feature>
<evidence type="ECO:0000256" key="1">
    <source>
        <dbReference type="ARBA" id="ARBA00004141"/>
    </source>
</evidence>
<evidence type="ECO:0000259" key="10">
    <source>
        <dbReference type="Pfam" id="PF00662"/>
    </source>
</evidence>
<dbReference type="GO" id="GO:0015990">
    <property type="term" value="P:electron transport coupled proton transport"/>
    <property type="evidence" value="ECO:0007669"/>
    <property type="project" value="TreeGrafter"/>
</dbReference>
<dbReference type="EMBL" id="MG722906">
    <property type="protein sequence ID" value="AWX92085.1"/>
    <property type="molecule type" value="Genomic_DNA"/>
</dbReference>
<sequence>MMIKNSSNNVSVLCVLSFVIMLITMPFLFWQTSMIVSFPLFINSSIFFSYSLCFDWISLSFSSLVLVISMCVFSFGCIYMKNDPHYWRFTNILSLFVLSMNFLIYSASLFALLIGWDGLGIVSFLLIIYYSSTESFKSGFLTLLINRFGDLFIVAGAVMLIQLGNFNLFVEKASWTLLCLLVLASLTKSAQYPFSAWLPAAMAAPTPVSALVHSSTLVTAGIYLLIRLSINSPLNTQMASMLCFLGSLTCLLGGYAAMYENDLKKIIALSTLSQLGLMTFSLSIHLPYLALFHLYMHAIFKALLFICAGHVLILTYGIQDLRLMGGILLQNPFLSLIFSVSALALVAFPFLNSYYSKHLILDMVFSSQVSFLPIFMLYLGSLLTGSYLIRMLFSLHYPSLLEKNHMFLSWKSMMPMLILSFLSVVSGYYCSLYLNVFTYSFLPKPILFINSCLVFFSFLFFLFFKSSKSTIFDTLLYSKPLYLQNNLTGFLMPMLHLEKSWFEPNLKFMVYYMSFTKPLAWFGGKERTVGFIFLFIFISLNLW</sequence>
<feature type="transmembrane region" description="Helical" evidence="8">
    <location>
        <begin position="266"/>
        <end position="288"/>
    </location>
</feature>
<dbReference type="AlphaFoldDB" id="A0A344AZ03"/>
<keyword evidence="6 8" id="KW-0472">Membrane</keyword>
<feature type="transmembrane region" description="Helical" evidence="8">
    <location>
        <begin position="238"/>
        <end position="259"/>
    </location>
</feature>
<dbReference type="Pfam" id="PF00662">
    <property type="entry name" value="Proton_antipo_N"/>
    <property type="match status" value="1"/>
</dbReference>
<geneLocation type="mitochondrion" evidence="11"/>
<dbReference type="GO" id="GO:0003954">
    <property type="term" value="F:NADH dehydrogenase activity"/>
    <property type="evidence" value="ECO:0007669"/>
    <property type="project" value="TreeGrafter"/>
</dbReference>
<feature type="transmembrane region" description="Helical" evidence="8">
    <location>
        <begin position="56"/>
        <end position="79"/>
    </location>
</feature>
<evidence type="ECO:0000256" key="6">
    <source>
        <dbReference type="ARBA" id="ARBA00023136"/>
    </source>
</evidence>
<evidence type="ECO:0000256" key="4">
    <source>
        <dbReference type="ARBA" id="ARBA00022692"/>
    </source>
</evidence>
<evidence type="ECO:0000259" key="9">
    <source>
        <dbReference type="Pfam" id="PF00361"/>
    </source>
</evidence>
<evidence type="ECO:0000256" key="7">
    <source>
        <dbReference type="ARBA" id="ARBA00049551"/>
    </source>
</evidence>
<feature type="transmembrane region" description="Helical" evidence="8">
    <location>
        <begin position="151"/>
        <end position="169"/>
    </location>
</feature>
<feature type="domain" description="NADH-Ubiquinone oxidoreductase (complex I) chain 5 N-terminal" evidence="10">
    <location>
        <begin position="46"/>
        <end position="89"/>
    </location>
</feature>
<accession>A0A344AZ03</accession>
<organism evidence="11">
    <name type="scientific">Meghimatium bilineatum</name>
    <dbReference type="NCBI Taxonomy" id="318265"/>
    <lineage>
        <taxon>Eukaryota</taxon>
        <taxon>Metazoa</taxon>
        <taxon>Spiralia</taxon>
        <taxon>Lophotrochozoa</taxon>
        <taxon>Mollusca</taxon>
        <taxon>Gastropoda</taxon>
        <taxon>Heterobranchia</taxon>
        <taxon>Euthyneura</taxon>
        <taxon>Panpulmonata</taxon>
        <taxon>Eupulmonata</taxon>
        <taxon>Stylommatophora</taxon>
        <taxon>Helicina</taxon>
        <taxon>Arionoidea</taxon>
        <taxon>Philomycidae</taxon>
        <taxon>Meghimatium</taxon>
    </lineage>
</organism>
<feature type="transmembrane region" description="Helical" evidence="8">
    <location>
        <begin position="86"/>
        <end position="104"/>
    </location>
</feature>
<keyword evidence="8 11" id="KW-0496">Mitochondrion</keyword>
<evidence type="ECO:0000256" key="5">
    <source>
        <dbReference type="ARBA" id="ARBA00022989"/>
    </source>
</evidence>
<dbReference type="InterPro" id="IPR003945">
    <property type="entry name" value="NU5C-like"/>
</dbReference>
<dbReference type="PANTHER" id="PTHR42829:SF2">
    <property type="entry name" value="NADH-UBIQUINONE OXIDOREDUCTASE CHAIN 5"/>
    <property type="match status" value="1"/>
</dbReference>